<name>A0AAW1P3R5_9CHLO</name>
<organism evidence="2 3">
    <name type="scientific">[Myrmecia] bisecta</name>
    <dbReference type="NCBI Taxonomy" id="41462"/>
    <lineage>
        <taxon>Eukaryota</taxon>
        <taxon>Viridiplantae</taxon>
        <taxon>Chlorophyta</taxon>
        <taxon>core chlorophytes</taxon>
        <taxon>Trebouxiophyceae</taxon>
        <taxon>Trebouxiales</taxon>
        <taxon>Trebouxiaceae</taxon>
        <taxon>Myrmecia</taxon>
    </lineage>
</organism>
<gene>
    <name evidence="2" type="ORF">WJX72_000334</name>
</gene>
<reference evidence="2 3" key="1">
    <citation type="journal article" date="2024" name="Nat. Commun.">
        <title>Phylogenomics reveals the evolutionary origins of lichenization in chlorophyte algae.</title>
        <authorList>
            <person name="Puginier C."/>
            <person name="Libourel C."/>
            <person name="Otte J."/>
            <person name="Skaloud P."/>
            <person name="Haon M."/>
            <person name="Grisel S."/>
            <person name="Petersen M."/>
            <person name="Berrin J.G."/>
            <person name="Delaux P.M."/>
            <person name="Dal Grande F."/>
            <person name="Keller J."/>
        </authorList>
    </citation>
    <scope>NUCLEOTIDE SEQUENCE [LARGE SCALE GENOMIC DNA]</scope>
    <source>
        <strain evidence="2 3">SAG 2043</strain>
    </source>
</reference>
<feature type="region of interest" description="Disordered" evidence="1">
    <location>
        <begin position="58"/>
        <end position="90"/>
    </location>
</feature>
<evidence type="ECO:0000256" key="1">
    <source>
        <dbReference type="SAM" id="MobiDB-lite"/>
    </source>
</evidence>
<accession>A0AAW1P3R5</accession>
<evidence type="ECO:0000313" key="2">
    <source>
        <dbReference type="EMBL" id="KAK9803563.1"/>
    </source>
</evidence>
<sequence length="90" mass="9753">MTRPYSKPTNTRFTAGRNVTGATKLAPTAGSDAICQLDARFDTLFARQLLHQEVSPLATGRGWQDRSSSSAAHTDSCRQKVSGWAAAVYH</sequence>
<keyword evidence="3" id="KW-1185">Reference proteome</keyword>
<dbReference type="Proteomes" id="UP001489004">
    <property type="component" value="Unassembled WGS sequence"/>
</dbReference>
<dbReference type="AlphaFoldDB" id="A0AAW1P3R5"/>
<dbReference type="EMBL" id="JALJOR010000020">
    <property type="protein sequence ID" value="KAK9803563.1"/>
    <property type="molecule type" value="Genomic_DNA"/>
</dbReference>
<comment type="caution">
    <text evidence="2">The sequence shown here is derived from an EMBL/GenBank/DDBJ whole genome shotgun (WGS) entry which is preliminary data.</text>
</comment>
<protein>
    <submittedName>
        <fullName evidence="2">Uncharacterized protein</fullName>
    </submittedName>
</protein>
<evidence type="ECO:0000313" key="3">
    <source>
        <dbReference type="Proteomes" id="UP001489004"/>
    </source>
</evidence>
<proteinExistence type="predicted"/>